<name>A0A4R1N905_9RHOB</name>
<accession>A0A4R1N905</accession>
<dbReference type="AlphaFoldDB" id="A0A4R1N905"/>
<dbReference type="Proteomes" id="UP000295673">
    <property type="component" value="Unassembled WGS sequence"/>
</dbReference>
<keyword evidence="2" id="KW-1185">Reference proteome</keyword>
<comment type="caution">
    <text evidence="1">The sequence shown here is derived from an EMBL/GenBank/DDBJ whole genome shotgun (WGS) entry which is preliminary data.</text>
</comment>
<organism evidence="1 2">
    <name type="scientific">Shimia isoporae</name>
    <dbReference type="NCBI Taxonomy" id="647720"/>
    <lineage>
        <taxon>Bacteria</taxon>
        <taxon>Pseudomonadati</taxon>
        <taxon>Pseudomonadota</taxon>
        <taxon>Alphaproteobacteria</taxon>
        <taxon>Rhodobacterales</taxon>
        <taxon>Roseobacteraceae</taxon>
    </lineage>
</organism>
<reference evidence="1 2" key="1">
    <citation type="submission" date="2019-03" db="EMBL/GenBank/DDBJ databases">
        <title>Genomic Encyclopedia of Archaeal and Bacterial Type Strains, Phase II (KMG-II): from individual species to whole genera.</title>
        <authorList>
            <person name="Goeker M."/>
        </authorList>
    </citation>
    <scope>NUCLEOTIDE SEQUENCE [LARGE SCALE GENOMIC DNA]</scope>
    <source>
        <strain evidence="1 2">DSM 26433</strain>
    </source>
</reference>
<dbReference type="EMBL" id="SMGR01000005">
    <property type="protein sequence ID" value="TCK99362.1"/>
    <property type="molecule type" value="Genomic_DNA"/>
</dbReference>
<sequence length="289" mass="31731">MADNGNLGALERSAPELNATNLANTRAGLMGQLEDILAYGNFTSEWQGTSLEQRLIATLPNTPPGAALRQICEALGVPWSWLSRDHGYNPPVDRSEGTARTIEVASSSQTAEQAQAAAAHAAAMRELNAAQDRAKATLATAEAVGAPIDEDTLKMAKGSARKAKSLISPTARALQRLEEAADLNASNARRLAKRLDMADRARAETANRIAENTKAMIEKRAKERERFRANMDRADAERAFIERYGEDYLRIVKRAVHLFPDTFPYQHVDVENLTPEQIKAISRVIKEKL</sequence>
<evidence type="ECO:0000313" key="2">
    <source>
        <dbReference type="Proteomes" id="UP000295673"/>
    </source>
</evidence>
<protein>
    <submittedName>
        <fullName evidence="1">Uncharacterized protein</fullName>
    </submittedName>
</protein>
<proteinExistence type="predicted"/>
<evidence type="ECO:0000313" key="1">
    <source>
        <dbReference type="EMBL" id="TCK99362.1"/>
    </source>
</evidence>
<gene>
    <name evidence="1" type="ORF">BXY66_3864</name>
</gene>
<dbReference type="RefSeq" id="WP_132861978.1">
    <property type="nucleotide sequence ID" value="NZ_SMGR01000005.1"/>
</dbReference>